<protein>
    <recommendedName>
        <fullName evidence="2">Acyltransferase 3 domain-containing protein</fullName>
    </recommendedName>
</protein>
<dbReference type="GO" id="GO:0016747">
    <property type="term" value="F:acyltransferase activity, transferring groups other than amino-acyl groups"/>
    <property type="evidence" value="ECO:0007669"/>
    <property type="project" value="InterPro"/>
</dbReference>
<dbReference type="Pfam" id="PF01757">
    <property type="entry name" value="Acyl_transf_3"/>
    <property type="match status" value="1"/>
</dbReference>
<evidence type="ECO:0000313" key="3">
    <source>
        <dbReference type="EMBL" id="KKG67881.1"/>
    </source>
</evidence>
<feature type="transmembrane region" description="Helical" evidence="1">
    <location>
        <begin position="6"/>
        <end position="26"/>
    </location>
</feature>
<accession>A0A0F8GU64</accession>
<dbReference type="AlphaFoldDB" id="A0A0F8GU64"/>
<feature type="domain" description="Acyltransferase 3" evidence="2">
    <location>
        <begin position="47"/>
        <end position="124"/>
    </location>
</feature>
<name>A0A0F8GU64_METMZ</name>
<reference evidence="3" key="1">
    <citation type="journal article" date="2015" name="ISME J.">
        <title>Genomic and phenotypic differentiation among Methanosarcina mazei populations from Columbia River sediment.</title>
        <authorList>
            <person name="Youngblut N.D."/>
            <person name="Wirth J.S."/>
            <person name="Henriksen J.R."/>
            <person name="Smith M."/>
            <person name="Simon H."/>
            <person name="Metcalf W.W."/>
            <person name="Whitaker R.J."/>
        </authorList>
    </citation>
    <scope>NUCLEOTIDE SEQUENCE [LARGE SCALE GENOMIC DNA]</scope>
    <source>
        <strain evidence="3">3.H.A.1A.1</strain>
    </source>
</reference>
<proteinExistence type="predicted"/>
<organism evidence="3">
    <name type="scientific">Methanosarcina mazei</name>
    <name type="common">Methanosarcina frisia</name>
    <dbReference type="NCBI Taxonomy" id="2209"/>
    <lineage>
        <taxon>Archaea</taxon>
        <taxon>Methanobacteriati</taxon>
        <taxon>Methanobacteriota</taxon>
        <taxon>Stenosarchaea group</taxon>
        <taxon>Methanomicrobia</taxon>
        <taxon>Methanosarcinales</taxon>
        <taxon>Methanosarcinaceae</taxon>
        <taxon>Methanosarcina</taxon>
    </lineage>
</organism>
<dbReference type="EMBL" id="JJPM01000314">
    <property type="protein sequence ID" value="KKG67881.1"/>
    <property type="molecule type" value="Genomic_DNA"/>
</dbReference>
<keyword evidence="1" id="KW-0472">Membrane</keyword>
<evidence type="ECO:0000256" key="1">
    <source>
        <dbReference type="SAM" id="Phobius"/>
    </source>
</evidence>
<gene>
    <name evidence="3" type="ORF">DU43_06805</name>
</gene>
<feature type="transmembrane region" description="Helical" evidence="1">
    <location>
        <begin position="76"/>
        <end position="93"/>
    </location>
</feature>
<evidence type="ECO:0000259" key="2">
    <source>
        <dbReference type="Pfam" id="PF01757"/>
    </source>
</evidence>
<dbReference type="PATRIC" id="fig|2209.69.peg.1494"/>
<comment type="caution">
    <text evidence="3">The sequence shown here is derived from an EMBL/GenBank/DDBJ whole genome shotgun (WGS) entry which is preliminary data.</text>
</comment>
<dbReference type="InterPro" id="IPR002656">
    <property type="entry name" value="Acyl_transf_3_dom"/>
</dbReference>
<keyword evidence="1" id="KW-0812">Transmembrane</keyword>
<keyword evidence="1" id="KW-1133">Transmembrane helix</keyword>
<sequence>MNSFVNNIYIYIFAYLYIPFITFYKLKLFNRSSYNSEFLTKENTERVRGLLVLLIILHHFTRGMDNIGLMLPFRPIGIYVVSFFFFLSGYGLMSSKLKNPNYFKNFISKRTSKVYIPFLIINIL</sequence>